<name>A0A5B8XDK2_9RICK</name>
<feature type="coiled-coil region" evidence="1">
    <location>
        <begin position="281"/>
        <end position="308"/>
    </location>
</feature>
<accession>A0A5B8XDK2</accession>
<feature type="compositionally biased region" description="Polar residues" evidence="2">
    <location>
        <begin position="82"/>
        <end position="98"/>
    </location>
</feature>
<dbReference type="EMBL" id="CP029077">
    <property type="protein sequence ID" value="QED23096.1"/>
    <property type="molecule type" value="Genomic_DNA"/>
</dbReference>
<reference evidence="3 4" key="1">
    <citation type="journal article" date="2019" name="ISME J.">
        <title>Deianiraea, an extracellular bacterium associated with the ciliate Paramecium, suggests an alternative scenario for the evolution of Rickettsiales.</title>
        <authorList>
            <person name="Castelli M."/>
            <person name="Sabaneyeva E."/>
            <person name="Lanzoni O."/>
            <person name="Lebedeva N."/>
            <person name="Floriano A.M."/>
            <person name="Gaiarsa S."/>
            <person name="Benken K."/>
            <person name="Modeo L."/>
            <person name="Bandi C."/>
            <person name="Potekhin A."/>
            <person name="Sassera D."/>
            <person name="Petroni G."/>
        </authorList>
    </citation>
    <scope>NUCLEOTIDE SEQUENCE [LARGE SCALE GENOMIC DNA]</scope>
    <source>
        <strain evidence="3">CyL4-1</strain>
    </source>
</reference>
<evidence type="ECO:0000256" key="2">
    <source>
        <dbReference type="SAM" id="MobiDB-lite"/>
    </source>
</evidence>
<protein>
    <submittedName>
        <fullName evidence="3">Uncharacterized protein</fullName>
    </submittedName>
</protein>
<proteinExistence type="predicted"/>
<sequence>MSQAFNAKIQQAFKGNRDKAMSAFTLLQLITVTLAAINAVEGLGVNAQKAGELELSDGFGSEFGGNSFLGDIKHHRELNENPDNTVKQTEQDPNQDKCQSVERDKMSDDEWRDFVLCKNDISFHDGDLGKESISEGLQEGDIHRERGFSLCNTIPHGVILAQPVVDEKADLHVFCVEGKNFTEDCGYGNCKWFSALEQRYNEYFHLNRDYVNALGINKFDDVTSFGLSQLQPKAWHLTENLTEENQYLFSHAYHKTGADLNNICTLFDKYKKETMSKDIQNLENLNEYQKLQDELEKLDKNKDADRINEINGRLMRLRVNAQKAWESQECSINIEDSVKGLGYIPMLDYYMRNKVINPINRSGYIIQNMDGVPMVYLDSDGRIFNFAQDVEKDYIDVAEFCSQLISTLRCQLGYAGLKNNNSKERELFIKYNKEASKPRGFYASHDTLVSSNSDEKFEIFVHEFFHSLGFSHSFLNRDPNYDIDRDHTKSVLCDKDGKSFLNMSIMSYQFNPLDLMRSIQDKHNENLKKFINSVENLQDRANLDSALKSLKFYQDIQKDTNSYIPLLDTFEAQTYHMPIGDIKNGYFKTKDVNGNEVYVTTVRKIAEIFMKHGHSIFVDDVLFKEIKSEINK</sequence>
<feature type="region of interest" description="Disordered" evidence="2">
    <location>
        <begin position="82"/>
        <end position="105"/>
    </location>
</feature>
<evidence type="ECO:0000256" key="1">
    <source>
        <dbReference type="SAM" id="Coils"/>
    </source>
</evidence>
<keyword evidence="4" id="KW-1185">Reference proteome</keyword>
<organism evidence="3 4">
    <name type="scientific">Candidatus Deianiraea vastatrix</name>
    <dbReference type="NCBI Taxonomy" id="2163644"/>
    <lineage>
        <taxon>Bacteria</taxon>
        <taxon>Pseudomonadati</taxon>
        <taxon>Pseudomonadota</taxon>
        <taxon>Alphaproteobacteria</taxon>
        <taxon>Rickettsiales</taxon>
        <taxon>Candidatus Deianiraeaceae</taxon>
        <taxon>Candidatus Deianiraea</taxon>
    </lineage>
</organism>
<dbReference type="AlphaFoldDB" id="A0A5B8XDK2"/>
<evidence type="ECO:0000313" key="3">
    <source>
        <dbReference type="EMBL" id="QED23096.1"/>
    </source>
</evidence>
<gene>
    <name evidence="3" type="ORF">Deia_00289</name>
</gene>
<dbReference type="SUPFAM" id="SSF55486">
    <property type="entry name" value="Metalloproteases ('zincins'), catalytic domain"/>
    <property type="match status" value="1"/>
</dbReference>
<dbReference type="Proteomes" id="UP000321934">
    <property type="component" value="Chromosome"/>
</dbReference>
<evidence type="ECO:0000313" key="4">
    <source>
        <dbReference type="Proteomes" id="UP000321934"/>
    </source>
</evidence>
<keyword evidence="1" id="KW-0175">Coiled coil</keyword>